<dbReference type="AlphaFoldDB" id="E9GDN4"/>
<gene>
    <name evidence="2" type="ORF">DAPPUDRAFT_101526</name>
</gene>
<name>E9GDN4_DAPPU</name>
<reference evidence="2 3" key="1">
    <citation type="journal article" date="2011" name="Science">
        <title>The ecoresponsive genome of Daphnia pulex.</title>
        <authorList>
            <person name="Colbourne J.K."/>
            <person name="Pfrender M.E."/>
            <person name="Gilbert D."/>
            <person name="Thomas W.K."/>
            <person name="Tucker A."/>
            <person name="Oakley T.H."/>
            <person name="Tokishita S."/>
            <person name="Aerts A."/>
            <person name="Arnold G.J."/>
            <person name="Basu M.K."/>
            <person name="Bauer D.J."/>
            <person name="Caceres C.E."/>
            <person name="Carmel L."/>
            <person name="Casola C."/>
            <person name="Choi J.H."/>
            <person name="Detter J.C."/>
            <person name="Dong Q."/>
            <person name="Dusheyko S."/>
            <person name="Eads B.D."/>
            <person name="Frohlich T."/>
            <person name="Geiler-Samerotte K.A."/>
            <person name="Gerlach D."/>
            <person name="Hatcher P."/>
            <person name="Jogdeo S."/>
            <person name="Krijgsveld J."/>
            <person name="Kriventseva E.V."/>
            <person name="Kultz D."/>
            <person name="Laforsch C."/>
            <person name="Lindquist E."/>
            <person name="Lopez J."/>
            <person name="Manak J.R."/>
            <person name="Muller J."/>
            <person name="Pangilinan J."/>
            <person name="Patwardhan R.P."/>
            <person name="Pitluck S."/>
            <person name="Pritham E.J."/>
            <person name="Rechtsteiner A."/>
            <person name="Rho M."/>
            <person name="Rogozin I.B."/>
            <person name="Sakarya O."/>
            <person name="Salamov A."/>
            <person name="Schaack S."/>
            <person name="Shapiro H."/>
            <person name="Shiga Y."/>
            <person name="Skalitzky C."/>
            <person name="Smith Z."/>
            <person name="Souvorov A."/>
            <person name="Sung W."/>
            <person name="Tang Z."/>
            <person name="Tsuchiya D."/>
            <person name="Tu H."/>
            <person name="Vos H."/>
            <person name="Wang M."/>
            <person name="Wolf Y.I."/>
            <person name="Yamagata H."/>
            <person name="Yamada T."/>
            <person name="Ye Y."/>
            <person name="Shaw J.R."/>
            <person name="Andrews J."/>
            <person name="Crease T.J."/>
            <person name="Tang H."/>
            <person name="Lucas S.M."/>
            <person name="Robertson H.M."/>
            <person name="Bork P."/>
            <person name="Koonin E.V."/>
            <person name="Zdobnov E.M."/>
            <person name="Grigoriev I.V."/>
            <person name="Lynch M."/>
            <person name="Boore J.L."/>
        </authorList>
    </citation>
    <scope>NUCLEOTIDE SEQUENCE [LARGE SCALE GENOMIC DNA]</scope>
</reference>
<proteinExistence type="predicted"/>
<dbReference type="EMBL" id="GL732540">
    <property type="protein sequence ID" value="EFX82111.1"/>
    <property type="molecule type" value="Genomic_DNA"/>
</dbReference>
<keyword evidence="1" id="KW-0732">Signal</keyword>
<evidence type="ECO:0000313" key="2">
    <source>
        <dbReference type="EMBL" id="EFX82111.1"/>
    </source>
</evidence>
<keyword evidence="3" id="KW-1185">Reference proteome</keyword>
<dbReference type="Proteomes" id="UP000000305">
    <property type="component" value="Unassembled WGS sequence"/>
</dbReference>
<sequence>MGTAEKKKTVRFVSTLLLLLAISTVSHGHRRRYTTITMTLVSTLTTTTTKTTNTVCASVSSTDSSVPVTACRRRRQYWIDVPLYIALDEDVDDQLSQFFIHPTAPLQVETTAEPWFKTDDDDSDPIQIDNPPVNLMPSQSVEPSWFYSDVDEFEPQMIGRFAGRLGYRRRRRKTVIVTWTKMTTSTKTETTYTSTKTFAISGCTPSSLPYNYCS</sequence>
<dbReference type="KEGG" id="dpx:DAPPUDRAFT_101526"/>
<organism evidence="2 3">
    <name type="scientific">Daphnia pulex</name>
    <name type="common">Water flea</name>
    <dbReference type="NCBI Taxonomy" id="6669"/>
    <lineage>
        <taxon>Eukaryota</taxon>
        <taxon>Metazoa</taxon>
        <taxon>Ecdysozoa</taxon>
        <taxon>Arthropoda</taxon>
        <taxon>Crustacea</taxon>
        <taxon>Branchiopoda</taxon>
        <taxon>Diplostraca</taxon>
        <taxon>Cladocera</taxon>
        <taxon>Anomopoda</taxon>
        <taxon>Daphniidae</taxon>
        <taxon>Daphnia</taxon>
    </lineage>
</organism>
<evidence type="ECO:0000313" key="3">
    <source>
        <dbReference type="Proteomes" id="UP000000305"/>
    </source>
</evidence>
<feature type="chain" id="PRO_5003240233" evidence="1">
    <location>
        <begin position="29"/>
        <end position="214"/>
    </location>
</feature>
<accession>E9GDN4</accession>
<dbReference type="OrthoDB" id="6392736at2759"/>
<feature type="signal peptide" evidence="1">
    <location>
        <begin position="1"/>
        <end position="28"/>
    </location>
</feature>
<protein>
    <submittedName>
        <fullName evidence="2">Uncharacterized protein</fullName>
    </submittedName>
</protein>
<evidence type="ECO:0000256" key="1">
    <source>
        <dbReference type="SAM" id="SignalP"/>
    </source>
</evidence>
<dbReference type="InParanoid" id="E9GDN4"/>
<dbReference type="HOGENOM" id="CLU_082227_0_0_1"/>